<organism evidence="2 3">
    <name type="scientific">Streptomyces inhibens</name>
    <dbReference type="NCBI Taxonomy" id="2293571"/>
    <lineage>
        <taxon>Bacteria</taxon>
        <taxon>Bacillati</taxon>
        <taxon>Actinomycetota</taxon>
        <taxon>Actinomycetes</taxon>
        <taxon>Kitasatosporales</taxon>
        <taxon>Streptomycetaceae</taxon>
        <taxon>Streptomyces</taxon>
    </lineage>
</organism>
<evidence type="ECO:0000313" key="2">
    <source>
        <dbReference type="EMBL" id="REK91339.1"/>
    </source>
</evidence>
<dbReference type="Gene3D" id="2.160.20.10">
    <property type="entry name" value="Single-stranded right-handed beta-helix, Pectin lyase-like"/>
    <property type="match status" value="1"/>
</dbReference>
<name>A0A371Q9G0_STRIH</name>
<dbReference type="EMBL" id="QUAC01000030">
    <property type="protein sequence ID" value="REK91339.1"/>
    <property type="molecule type" value="Genomic_DNA"/>
</dbReference>
<accession>A0A371Q9G0</accession>
<dbReference type="RefSeq" id="WP_128503952.1">
    <property type="nucleotide sequence ID" value="NZ_QUAC01000030.1"/>
</dbReference>
<gene>
    <name evidence="2" type="ORF">DY245_05105</name>
</gene>
<dbReference type="Proteomes" id="UP000262477">
    <property type="component" value="Unassembled WGS sequence"/>
</dbReference>
<feature type="region of interest" description="Disordered" evidence="1">
    <location>
        <begin position="63"/>
        <end position="106"/>
    </location>
</feature>
<comment type="caution">
    <text evidence="2">The sequence shown here is derived from an EMBL/GenBank/DDBJ whole genome shotgun (WGS) entry which is preliminary data.</text>
</comment>
<evidence type="ECO:0000313" key="3">
    <source>
        <dbReference type="Proteomes" id="UP000262477"/>
    </source>
</evidence>
<sequence length="106" mass="10785">MVSSNGPGGVTFRNNIFAGAAAGSPIADPHNTYDRNLYARISGIPGGDTGAVRADPRFVGPDDVRLRAGSPALGAGVRVPGGGDRDYYGNPVPDPPNIGADQRPGK</sequence>
<proteinExistence type="predicted"/>
<dbReference type="AlphaFoldDB" id="A0A371Q9G0"/>
<keyword evidence="3" id="KW-1185">Reference proteome</keyword>
<reference evidence="2 3" key="1">
    <citation type="submission" date="2018-08" db="EMBL/GenBank/DDBJ databases">
        <title>Streptomyces NEAU-D10 sp. nov., a novel Actinomycete isolated from soil.</title>
        <authorList>
            <person name="Jin L."/>
        </authorList>
    </citation>
    <scope>NUCLEOTIDE SEQUENCE [LARGE SCALE GENOMIC DNA]</scope>
    <source>
        <strain evidence="2 3">NEAU-D10</strain>
    </source>
</reference>
<evidence type="ECO:0000256" key="1">
    <source>
        <dbReference type="SAM" id="MobiDB-lite"/>
    </source>
</evidence>
<evidence type="ECO:0008006" key="4">
    <source>
        <dbReference type="Google" id="ProtNLM"/>
    </source>
</evidence>
<dbReference type="InterPro" id="IPR012334">
    <property type="entry name" value="Pectin_lyas_fold"/>
</dbReference>
<protein>
    <recommendedName>
        <fullName evidence="4">Right-handed parallel beta-helix repeat-containing protein</fullName>
    </recommendedName>
</protein>
<dbReference type="OrthoDB" id="3333873at2"/>